<dbReference type="RefSeq" id="XP_064667462.1">
    <property type="nucleotide sequence ID" value="XM_064818016.1"/>
</dbReference>
<organism evidence="3 4">
    <name type="scientific">Canariomyces notabilis</name>
    <dbReference type="NCBI Taxonomy" id="2074819"/>
    <lineage>
        <taxon>Eukaryota</taxon>
        <taxon>Fungi</taxon>
        <taxon>Dikarya</taxon>
        <taxon>Ascomycota</taxon>
        <taxon>Pezizomycotina</taxon>
        <taxon>Sordariomycetes</taxon>
        <taxon>Sordariomycetidae</taxon>
        <taxon>Sordariales</taxon>
        <taxon>Chaetomiaceae</taxon>
        <taxon>Canariomyces</taxon>
    </lineage>
</organism>
<feature type="domain" description="DUF2415" evidence="2">
    <location>
        <begin position="327"/>
        <end position="366"/>
    </location>
</feature>
<protein>
    <recommendedName>
        <fullName evidence="2">DUF2415 domain-containing protein</fullName>
    </recommendedName>
</protein>
<dbReference type="PANTHER" id="PTHR43991:SF9">
    <property type="entry name" value="DUF2415 DOMAIN-CONTAINING PROTEIN"/>
    <property type="match status" value="1"/>
</dbReference>
<comment type="caution">
    <text evidence="3">The sequence shown here is derived from an EMBL/GenBank/DDBJ whole genome shotgun (WGS) entry which is preliminary data.</text>
</comment>
<feature type="region of interest" description="Disordered" evidence="1">
    <location>
        <begin position="443"/>
        <end position="506"/>
    </location>
</feature>
<keyword evidence="4" id="KW-1185">Reference proteome</keyword>
<accession>A0AAN6QGN3</accession>
<feature type="region of interest" description="Disordered" evidence="1">
    <location>
        <begin position="576"/>
        <end position="613"/>
    </location>
</feature>
<dbReference type="PANTHER" id="PTHR43991">
    <property type="entry name" value="WD REPEAT PROTEIN (AFU_ORTHOLOGUE AFUA_8G05640)-RELATED"/>
    <property type="match status" value="1"/>
</dbReference>
<dbReference type="SUPFAM" id="SSF82171">
    <property type="entry name" value="DPP6 N-terminal domain-like"/>
    <property type="match status" value="1"/>
</dbReference>
<proteinExistence type="predicted"/>
<sequence length="699" mass="78047">MAVTGDVYNSTENLILAKPRRHFRAGVRWHHWQLRSLLGTDGQNVVYFPVGTDQRNVHVQRLNTKTRETESVKKLSFMPRCLVARKGWVCCGGELGQFSAFRVGEEAGRGSDLQPDDRLPLSLDLPEAISSSLAEALSDKNMVVRSNVFGKDRVNCITLWFPPMLGEACEGAYDQDVAVLANNDSSVVVVSLRDQETLDKIQYPDYMNRGVISPDGRVLIAISDDPYLYIHERREKKGESGISFRVADRPLYEWAPCGRIQLKSQSKDDRSDSRGSFAACFSSTGRYLAVGTQYGTISIFDTAALIIPGVDPLLMTFTTSRPNAEHGAVRDMAFSPGPTDLLAWTEDRGRVGIADIRTGFDSRQILYLDRDDDFEHVDVTDRNTIDPRLLERHDRAEALLSNLADTLETRHAGQSEGQESPGRYNVPLSPEETAVLEAIQDFRRRQDQYNNSGSTRIGRESSSNNNGNGGSGTGTSTRSPWAERATRSALTPDSARPRERTASVNQAVNEILDNIRDQRERIRDSQERMRARGEDYITTERRRYAGNPFSGRASGLGITGSGSSERRAVISRLMSNTNPASTGGWDNVEALYDDPSPDSGDPPPDPPDETQHPLFHFRSFADAQRRLHRAAYLMREWDENPSRRIFGTYTPHIRPGPYDTAGLSWSENGDVLFVGAENGIYEFRVNLFERKLSPSITLS</sequence>
<evidence type="ECO:0000259" key="2">
    <source>
        <dbReference type="Pfam" id="PF10313"/>
    </source>
</evidence>
<dbReference type="InterPro" id="IPR015943">
    <property type="entry name" value="WD40/YVTN_repeat-like_dom_sf"/>
</dbReference>
<dbReference type="Gene3D" id="2.130.10.10">
    <property type="entry name" value="YVTN repeat-like/Quinoprotein amine dehydrogenase"/>
    <property type="match status" value="1"/>
</dbReference>
<reference evidence="3" key="2">
    <citation type="submission" date="2023-05" db="EMBL/GenBank/DDBJ databases">
        <authorList>
            <consortium name="Lawrence Berkeley National Laboratory"/>
            <person name="Steindorff A."/>
            <person name="Hensen N."/>
            <person name="Bonometti L."/>
            <person name="Westerberg I."/>
            <person name="Brannstrom I.O."/>
            <person name="Guillou S."/>
            <person name="Cros-Aarteil S."/>
            <person name="Calhoun S."/>
            <person name="Haridas S."/>
            <person name="Kuo A."/>
            <person name="Mondo S."/>
            <person name="Pangilinan J."/>
            <person name="Riley R."/>
            <person name="Labutti K."/>
            <person name="Andreopoulos B."/>
            <person name="Lipzen A."/>
            <person name="Chen C."/>
            <person name="Yanf M."/>
            <person name="Daum C."/>
            <person name="Ng V."/>
            <person name="Clum A."/>
            <person name="Ohm R."/>
            <person name="Martin F."/>
            <person name="Silar P."/>
            <person name="Natvig D."/>
            <person name="Lalanne C."/>
            <person name="Gautier V."/>
            <person name="Ament-Velasquez S.L."/>
            <person name="Kruys A."/>
            <person name="Hutchinson M.I."/>
            <person name="Powell A.J."/>
            <person name="Barry K."/>
            <person name="Miller A.N."/>
            <person name="Grigoriev I.V."/>
            <person name="Debuchy R."/>
            <person name="Gladieux P."/>
            <person name="Thoren M.H."/>
            <person name="Johannesson H."/>
        </authorList>
    </citation>
    <scope>NUCLEOTIDE SEQUENCE</scope>
    <source>
        <strain evidence="3">CBS 508.74</strain>
    </source>
</reference>
<dbReference type="Proteomes" id="UP001302812">
    <property type="component" value="Unassembled WGS sequence"/>
</dbReference>
<evidence type="ECO:0000256" key="1">
    <source>
        <dbReference type="SAM" id="MobiDB-lite"/>
    </source>
</evidence>
<dbReference type="AlphaFoldDB" id="A0AAN6QGN3"/>
<dbReference type="GeneID" id="89942141"/>
<name>A0AAN6QGN3_9PEZI</name>
<dbReference type="InterPro" id="IPR019417">
    <property type="entry name" value="DUF2415"/>
</dbReference>
<dbReference type="Pfam" id="PF10313">
    <property type="entry name" value="DUF2415"/>
    <property type="match status" value="1"/>
</dbReference>
<gene>
    <name evidence="3" type="ORF">N656DRAFT_800472</name>
</gene>
<dbReference type="EMBL" id="MU853353">
    <property type="protein sequence ID" value="KAK4109892.1"/>
    <property type="molecule type" value="Genomic_DNA"/>
</dbReference>
<reference evidence="3" key="1">
    <citation type="journal article" date="2023" name="Mol. Phylogenet. Evol.">
        <title>Genome-scale phylogeny and comparative genomics of the fungal order Sordariales.</title>
        <authorList>
            <person name="Hensen N."/>
            <person name="Bonometti L."/>
            <person name="Westerberg I."/>
            <person name="Brannstrom I.O."/>
            <person name="Guillou S."/>
            <person name="Cros-Aarteil S."/>
            <person name="Calhoun S."/>
            <person name="Haridas S."/>
            <person name="Kuo A."/>
            <person name="Mondo S."/>
            <person name="Pangilinan J."/>
            <person name="Riley R."/>
            <person name="LaButti K."/>
            <person name="Andreopoulos B."/>
            <person name="Lipzen A."/>
            <person name="Chen C."/>
            <person name="Yan M."/>
            <person name="Daum C."/>
            <person name="Ng V."/>
            <person name="Clum A."/>
            <person name="Steindorff A."/>
            <person name="Ohm R.A."/>
            <person name="Martin F."/>
            <person name="Silar P."/>
            <person name="Natvig D.O."/>
            <person name="Lalanne C."/>
            <person name="Gautier V."/>
            <person name="Ament-Velasquez S.L."/>
            <person name="Kruys A."/>
            <person name="Hutchinson M.I."/>
            <person name="Powell A.J."/>
            <person name="Barry K."/>
            <person name="Miller A.N."/>
            <person name="Grigoriev I.V."/>
            <person name="Debuchy R."/>
            <person name="Gladieux P."/>
            <person name="Hiltunen Thoren M."/>
            <person name="Johannesson H."/>
        </authorList>
    </citation>
    <scope>NUCLEOTIDE SEQUENCE</scope>
    <source>
        <strain evidence="3">CBS 508.74</strain>
    </source>
</reference>
<evidence type="ECO:0000313" key="4">
    <source>
        <dbReference type="Proteomes" id="UP001302812"/>
    </source>
</evidence>
<evidence type="ECO:0000313" key="3">
    <source>
        <dbReference type="EMBL" id="KAK4109892.1"/>
    </source>
</evidence>